<dbReference type="InterPro" id="IPR042095">
    <property type="entry name" value="SUMF_sf"/>
</dbReference>
<evidence type="ECO:0000313" key="4">
    <source>
        <dbReference type="EMBL" id="GAA4206905.1"/>
    </source>
</evidence>
<feature type="compositionally biased region" description="Low complexity" evidence="1">
    <location>
        <begin position="24"/>
        <end position="34"/>
    </location>
</feature>
<dbReference type="Pfam" id="PF03781">
    <property type="entry name" value="FGE-sulfatase"/>
    <property type="match status" value="1"/>
</dbReference>
<accession>A0ABP8BHD5</accession>
<name>A0ABP8BHD5_9SPHI</name>
<dbReference type="InterPro" id="IPR016187">
    <property type="entry name" value="CTDL_fold"/>
</dbReference>
<sequence length="563" mass="62865">MYYMKKLLLYSFACLSLAALLSSCSSKSGNSSSKTGIPYADRKSKNNQSGAFAVATKYKRAPGPGLIPIEGGVLVVGGSAIEVPGVEPNIYNYKRQVTVPSFYMDETEVSNTDWLEYLHWIRYNFPEDREYYYNELPDTLVWRQALSYNEPYVDNYLRHPAYRDYPVVGVSWEQASRYCEWRTSRANEFILREKGILTDYKTLAGNGRGNNNNATAAATPKPTNPFNTDAYLNNQYDDKGKNAPIDYNTKAGAATSTAGGTAAAGGRNNQPRRTATLEDGVIMQPYRLPTEAEWEYAALGLIGNTEYENVSQNKIYPWNGLGVSSAKKKTRGMIQANFKRAPGDYMGVGGSLNDKGDLTVPVIQYAPNDFGLYNMAGNVNEWVNDVYRTATFTDADAFNPYRGNYFTNKKLEDSQSGKIALDKYGNPIKENAYSGRKQTWAEKQAQAKRSDSISKSTDPQAAVPATSYQADQRGYRDNQKTLLNEEGVTLVNDKSRVYKGGSWNDMAYWLNPATRRFMQQDESSAEVGFRCAMTMLGAPEISTAGKRNFKNPPQRPYRVSRGK</sequence>
<dbReference type="InterPro" id="IPR005532">
    <property type="entry name" value="SUMF_dom"/>
</dbReference>
<feature type="region of interest" description="Disordered" evidence="1">
    <location>
        <begin position="24"/>
        <end position="44"/>
    </location>
</feature>
<feature type="signal peptide" evidence="2">
    <location>
        <begin position="1"/>
        <end position="18"/>
    </location>
</feature>
<comment type="caution">
    <text evidence="4">The sequence shown here is derived from an EMBL/GenBank/DDBJ whole genome shotgun (WGS) entry which is preliminary data.</text>
</comment>
<evidence type="ECO:0000313" key="5">
    <source>
        <dbReference type="Proteomes" id="UP001501772"/>
    </source>
</evidence>
<keyword evidence="4" id="KW-0449">Lipoprotein</keyword>
<dbReference type="Proteomes" id="UP001501772">
    <property type="component" value="Unassembled WGS sequence"/>
</dbReference>
<feature type="domain" description="Sulfatase-modifying factor enzyme-like" evidence="3">
    <location>
        <begin position="64"/>
        <end position="394"/>
    </location>
</feature>
<dbReference type="InterPro" id="IPR051043">
    <property type="entry name" value="Sulfatase_Mod_Factor_Kinase"/>
</dbReference>
<keyword evidence="2" id="KW-0732">Signal</keyword>
<feature type="region of interest" description="Disordered" evidence="1">
    <location>
        <begin position="435"/>
        <end position="474"/>
    </location>
</feature>
<dbReference type="PROSITE" id="PS51257">
    <property type="entry name" value="PROKAR_LIPOPROTEIN"/>
    <property type="match status" value="1"/>
</dbReference>
<dbReference type="Gene3D" id="3.90.1580.10">
    <property type="entry name" value="paralog of FGE (formylglycine-generating enzyme)"/>
    <property type="match status" value="1"/>
</dbReference>
<evidence type="ECO:0000256" key="2">
    <source>
        <dbReference type="SAM" id="SignalP"/>
    </source>
</evidence>
<dbReference type="PANTHER" id="PTHR23150:SF19">
    <property type="entry name" value="FORMYLGLYCINE-GENERATING ENZYME"/>
    <property type="match status" value="1"/>
</dbReference>
<keyword evidence="5" id="KW-1185">Reference proteome</keyword>
<feature type="chain" id="PRO_5047399067" evidence="2">
    <location>
        <begin position="19"/>
        <end position="563"/>
    </location>
</feature>
<organism evidence="4 5">
    <name type="scientific">Pedobacter jeongneungensis</name>
    <dbReference type="NCBI Taxonomy" id="947309"/>
    <lineage>
        <taxon>Bacteria</taxon>
        <taxon>Pseudomonadati</taxon>
        <taxon>Bacteroidota</taxon>
        <taxon>Sphingobacteriia</taxon>
        <taxon>Sphingobacteriales</taxon>
        <taxon>Sphingobacteriaceae</taxon>
        <taxon>Pedobacter</taxon>
    </lineage>
</organism>
<protein>
    <submittedName>
        <fullName evidence="4">Gliding motility lipoprotein GldJ</fullName>
    </submittedName>
</protein>
<evidence type="ECO:0000259" key="3">
    <source>
        <dbReference type="Pfam" id="PF03781"/>
    </source>
</evidence>
<dbReference type="SUPFAM" id="SSF56436">
    <property type="entry name" value="C-type lectin-like"/>
    <property type="match status" value="1"/>
</dbReference>
<evidence type="ECO:0000256" key="1">
    <source>
        <dbReference type="SAM" id="MobiDB-lite"/>
    </source>
</evidence>
<proteinExistence type="predicted"/>
<dbReference type="PANTHER" id="PTHR23150">
    <property type="entry name" value="SULFATASE MODIFYING FACTOR 1, 2"/>
    <property type="match status" value="1"/>
</dbReference>
<reference evidence="5" key="1">
    <citation type="journal article" date="2019" name="Int. J. Syst. Evol. Microbiol.">
        <title>The Global Catalogue of Microorganisms (GCM) 10K type strain sequencing project: providing services to taxonomists for standard genome sequencing and annotation.</title>
        <authorList>
            <consortium name="The Broad Institute Genomics Platform"/>
            <consortium name="The Broad Institute Genome Sequencing Center for Infectious Disease"/>
            <person name="Wu L."/>
            <person name="Ma J."/>
        </authorList>
    </citation>
    <scope>NUCLEOTIDE SEQUENCE [LARGE SCALE GENOMIC DNA]</scope>
    <source>
        <strain evidence="5">JCM 17626</strain>
    </source>
</reference>
<gene>
    <name evidence="4" type="primary">gldJ</name>
    <name evidence="4" type="ORF">GCM10022289_28450</name>
</gene>
<feature type="region of interest" description="Disordered" evidence="1">
    <location>
        <begin position="543"/>
        <end position="563"/>
    </location>
</feature>
<dbReference type="EMBL" id="BAABBY010000007">
    <property type="protein sequence ID" value="GAA4206905.1"/>
    <property type="molecule type" value="Genomic_DNA"/>
</dbReference>